<keyword evidence="4" id="KW-1185">Reference proteome</keyword>
<dbReference type="EMBL" id="KN880448">
    <property type="protein sequence ID" value="KIY71975.1"/>
    <property type="molecule type" value="Genomic_DNA"/>
</dbReference>
<feature type="transmembrane region" description="Helical" evidence="2">
    <location>
        <begin position="132"/>
        <end position="154"/>
    </location>
</feature>
<gene>
    <name evidence="3" type="ORF">CYLTODRAFT_418354</name>
</gene>
<organism evidence="3 4">
    <name type="scientific">Cylindrobasidium torrendii FP15055 ss-10</name>
    <dbReference type="NCBI Taxonomy" id="1314674"/>
    <lineage>
        <taxon>Eukaryota</taxon>
        <taxon>Fungi</taxon>
        <taxon>Dikarya</taxon>
        <taxon>Basidiomycota</taxon>
        <taxon>Agaricomycotina</taxon>
        <taxon>Agaricomycetes</taxon>
        <taxon>Agaricomycetidae</taxon>
        <taxon>Agaricales</taxon>
        <taxon>Marasmiineae</taxon>
        <taxon>Physalacriaceae</taxon>
        <taxon>Cylindrobasidium</taxon>
    </lineage>
</organism>
<keyword evidence="2" id="KW-0472">Membrane</keyword>
<dbReference type="Proteomes" id="UP000054007">
    <property type="component" value="Unassembled WGS sequence"/>
</dbReference>
<feature type="transmembrane region" description="Helical" evidence="2">
    <location>
        <begin position="54"/>
        <end position="73"/>
    </location>
</feature>
<evidence type="ECO:0000313" key="4">
    <source>
        <dbReference type="Proteomes" id="UP000054007"/>
    </source>
</evidence>
<feature type="compositionally biased region" description="Basic and acidic residues" evidence="1">
    <location>
        <begin position="339"/>
        <end position="349"/>
    </location>
</feature>
<dbReference type="AlphaFoldDB" id="A0A0D7BP34"/>
<proteinExistence type="predicted"/>
<reference evidence="3 4" key="1">
    <citation type="journal article" date="2015" name="Fungal Genet. Biol.">
        <title>Evolution of novel wood decay mechanisms in Agaricales revealed by the genome sequences of Fistulina hepatica and Cylindrobasidium torrendii.</title>
        <authorList>
            <person name="Floudas D."/>
            <person name="Held B.W."/>
            <person name="Riley R."/>
            <person name="Nagy L.G."/>
            <person name="Koehler G."/>
            <person name="Ransdell A.S."/>
            <person name="Younus H."/>
            <person name="Chow J."/>
            <person name="Chiniquy J."/>
            <person name="Lipzen A."/>
            <person name="Tritt A."/>
            <person name="Sun H."/>
            <person name="Haridas S."/>
            <person name="LaButti K."/>
            <person name="Ohm R.A."/>
            <person name="Kues U."/>
            <person name="Blanchette R.A."/>
            <person name="Grigoriev I.V."/>
            <person name="Minto R.E."/>
            <person name="Hibbett D.S."/>
        </authorList>
    </citation>
    <scope>NUCLEOTIDE SEQUENCE [LARGE SCALE GENOMIC DNA]</scope>
    <source>
        <strain evidence="3 4">FP15055 ss-10</strain>
    </source>
</reference>
<feature type="transmembrane region" description="Helical" evidence="2">
    <location>
        <begin position="17"/>
        <end position="42"/>
    </location>
</feature>
<feature type="transmembrane region" description="Helical" evidence="2">
    <location>
        <begin position="106"/>
        <end position="125"/>
    </location>
</feature>
<feature type="region of interest" description="Disordered" evidence="1">
    <location>
        <begin position="327"/>
        <end position="349"/>
    </location>
</feature>
<protein>
    <submittedName>
        <fullName evidence="3">Uncharacterized protein</fullName>
    </submittedName>
</protein>
<sequence length="349" mass="37294">MAAEAPVSAISLELANFLALVLETLLYGAFCVLFVAAAWVMWTRRHLRAGGVNTRLLITLLVIFILATVHLVLDIIRAVRAYVYIEGGSAMLYYLNLADPLQAAKTAIYVTLTLVADGFVIYRCFVVWNRAWWIVPFPLSLLFGTGVAGFGATYEFSHAAPGAEVFLPDIVPWITSFISMTLATNVVCTSLIAFRVLSIQRSVQGLGAMKVVSASRSAIAVVVESAAVYSASVISLMITYSLGSNAQYTVLDLTSPLIGIAFTFIILRVSLGISSRELTSMVPAPGPSGHSGLTGTSESYSMSRRAGGVAVNVSHIVTIDNDDYSPGKYKNQSGDAASDDYKSHGVEGV</sequence>
<dbReference type="OrthoDB" id="2756618at2759"/>
<evidence type="ECO:0000256" key="1">
    <source>
        <dbReference type="SAM" id="MobiDB-lite"/>
    </source>
</evidence>
<feature type="transmembrane region" description="Helical" evidence="2">
    <location>
        <begin position="253"/>
        <end position="271"/>
    </location>
</feature>
<accession>A0A0D7BP34</accession>
<keyword evidence="2" id="KW-0812">Transmembrane</keyword>
<dbReference type="STRING" id="1314674.A0A0D7BP34"/>
<feature type="transmembrane region" description="Helical" evidence="2">
    <location>
        <begin position="218"/>
        <end position="241"/>
    </location>
</feature>
<evidence type="ECO:0000313" key="3">
    <source>
        <dbReference type="EMBL" id="KIY71975.1"/>
    </source>
</evidence>
<evidence type="ECO:0000256" key="2">
    <source>
        <dbReference type="SAM" id="Phobius"/>
    </source>
</evidence>
<keyword evidence="2" id="KW-1133">Transmembrane helix</keyword>
<feature type="transmembrane region" description="Helical" evidence="2">
    <location>
        <begin position="174"/>
        <end position="197"/>
    </location>
</feature>
<name>A0A0D7BP34_9AGAR</name>